<gene>
    <name evidence="8" type="ORF">CITCOLO1_LOCUS13805</name>
</gene>
<dbReference type="EMBL" id="OZ021739">
    <property type="protein sequence ID" value="CAK9321717.1"/>
    <property type="molecule type" value="Genomic_DNA"/>
</dbReference>
<keyword evidence="3" id="KW-0238">DNA-binding</keyword>
<feature type="region of interest" description="Disordered" evidence="6">
    <location>
        <begin position="303"/>
        <end position="379"/>
    </location>
</feature>
<organism evidence="8 9">
    <name type="scientific">Citrullus colocynthis</name>
    <name type="common">colocynth</name>
    <dbReference type="NCBI Taxonomy" id="252529"/>
    <lineage>
        <taxon>Eukaryota</taxon>
        <taxon>Viridiplantae</taxon>
        <taxon>Streptophyta</taxon>
        <taxon>Embryophyta</taxon>
        <taxon>Tracheophyta</taxon>
        <taxon>Spermatophyta</taxon>
        <taxon>Magnoliopsida</taxon>
        <taxon>eudicotyledons</taxon>
        <taxon>Gunneridae</taxon>
        <taxon>Pentapetalae</taxon>
        <taxon>rosids</taxon>
        <taxon>fabids</taxon>
        <taxon>Cucurbitales</taxon>
        <taxon>Cucurbitaceae</taxon>
        <taxon>Benincaseae</taxon>
        <taxon>Citrullus</taxon>
    </lineage>
</organism>
<feature type="domain" description="WRKY" evidence="7">
    <location>
        <begin position="585"/>
        <end position="650"/>
    </location>
</feature>
<feature type="compositionally biased region" description="Polar residues" evidence="6">
    <location>
        <begin position="653"/>
        <end position="670"/>
    </location>
</feature>
<dbReference type="InterPro" id="IPR036576">
    <property type="entry name" value="WRKY_dom_sf"/>
</dbReference>
<sequence>MQHSFWDFPPLLIFYVETHFFFFFFSDLISFSTLQIHSGFVFQARDQVVMGRTDDNVAVIGDWVPPSPSPRTFFSAMQMLGEDIGSRPAMDTTSSDHKTEELFLRPREHTVSENAVARGGIPGANSGDRATEFCTFSEQKFRGGLVERIAARAGFNAPRLNTESIRSTDHSLNSEVKSPYLTIPPGLSPTTLLDSPVFLSNSLAQQSPTTGKFQFLANVSNNRSSTMMSEANNKGNNYPFDDNSTSFAFRPSVESGSSFILSAAASKTASATILPQSCPRIEVPVPRSENSFQSHLVEPSLSLPQNRIGHHPQVGLSTSYMEKDDVGKTVSDDQRPFDSLCGGGEHSSPLDEQPDEGEQRGSGDSMAGSGCGASSEDGYNWRKYGQKQVKGSEYPRSYYKCTHPNCQVKKKVERSHEGHITEIIYKGAHNHPKPSPNRRAAIGSSDSHINMQPDIPAQVGQQSAEVPVWEDSQKGIPTGAPDWMQENLEVTSSASLGPEYGNQPNPLQAQNSSHIETAEAIDASSTFSNDEDEDDRGTHGSITLGYEGEGDESESKKRKLDAYVTEMSGATRAIREPRVVVQTTSEVDILDDGYRWRKYGQKVVKGNPNPRSYYKCTNPGCTVRKHVERASHDLKSVITTYEGKHNHDVPAARNSSHISSGTSSPVTGQNSTAAMQTHVHRPGPPQPQNTIPRFERPAFGFAGRQQMGTAHGFAFGMNQPGLGNLTMAAVGQAKLPVMPMHPYLAQAHHVHEMGFLLPKGEPNVEPTSDLGLNFSNGSTVYQQIMSRLPLGPEM</sequence>
<keyword evidence="5" id="KW-0539">Nucleus</keyword>
<evidence type="ECO:0000256" key="1">
    <source>
        <dbReference type="ARBA" id="ARBA00004123"/>
    </source>
</evidence>
<keyword evidence="9" id="KW-1185">Reference proteome</keyword>
<feature type="region of interest" description="Disordered" evidence="6">
    <location>
        <begin position="646"/>
        <end position="670"/>
    </location>
</feature>
<accession>A0ABP0YP57</accession>
<evidence type="ECO:0000256" key="2">
    <source>
        <dbReference type="ARBA" id="ARBA00023015"/>
    </source>
</evidence>
<dbReference type="SMART" id="SM00774">
    <property type="entry name" value="WRKY"/>
    <property type="match status" value="2"/>
</dbReference>
<dbReference type="Proteomes" id="UP001642487">
    <property type="component" value="Chromosome 5"/>
</dbReference>
<evidence type="ECO:0000256" key="3">
    <source>
        <dbReference type="ARBA" id="ARBA00023125"/>
    </source>
</evidence>
<feature type="compositionally biased region" description="Basic and acidic residues" evidence="6">
    <location>
        <begin position="321"/>
        <end position="336"/>
    </location>
</feature>
<proteinExistence type="predicted"/>
<comment type="subcellular location">
    <subcellularLocation>
        <location evidence="1">Nucleus</location>
    </subcellularLocation>
</comment>
<dbReference type="Pfam" id="PF03106">
    <property type="entry name" value="WRKY"/>
    <property type="match status" value="2"/>
</dbReference>
<reference evidence="8 9" key="1">
    <citation type="submission" date="2024-03" db="EMBL/GenBank/DDBJ databases">
        <authorList>
            <person name="Gkanogiannis A."/>
            <person name="Becerra Lopez-Lavalle L."/>
        </authorList>
    </citation>
    <scope>NUCLEOTIDE SEQUENCE [LARGE SCALE GENOMIC DNA]</scope>
</reference>
<dbReference type="PANTHER" id="PTHR31221">
    <property type="entry name" value="WRKY TRANSCRIPTION FACTOR PROTEIN 1-RELATED"/>
    <property type="match status" value="1"/>
</dbReference>
<keyword evidence="2" id="KW-0805">Transcription regulation</keyword>
<name>A0ABP0YP57_9ROSI</name>
<evidence type="ECO:0000313" key="8">
    <source>
        <dbReference type="EMBL" id="CAK9321717.1"/>
    </source>
</evidence>
<evidence type="ECO:0000256" key="4">
    <source>
        <dbReference type="ARBA" id="ARBA00023163"/>
    </source>
</evidence>
<dbReference type="InterPro" id="IPR044810">
    <property type="entry name" value="WRKY_plant"/>
</dbReference>
<evidence type="ECO:0000313" key="9">
    <source>
        <dbReference type="Proteomes" id="UP001642487"/>
    </source>
</evidence>
<dbReference type="Gene3D" id="2.20.25.80">
    <property type="entry name" value="WRKY domain"/>
    <property type="match status" value="2"/>
</dbReference>
<dbReference type="InterPro" id="IPR003657">
    <property type="entry name" value="WRKY_dom"/>
</dbReference>
<protein>
    <recommendedName>
        <fullName evidence="7">WRKY domain-containing protein</fullName>
    </recommendedName>
</protein>
<dbReference type="SUPFAM" id="SSF118290">
    <property type="entry name" value="WRKY DNA-binding domain"/>
    <property type="match status" value="2"/>
</dbReference>
<evidence type="ECO:0000256" key="6">
    <source>
        <dbReference type="SAM" id="MobiDB-lite"/>
    </source>
</evidence>
<feature type="region of interest" description="Disordered" evidence="6">
    <location>
        <begin position="525"/>
        <end position="557"/>
    </location>
</feature>
<dbReference type="PROSITE" id="PS50811">
    <property type="entry name" value="WRKY"/>
    <property type="match status" value="2"/>
</dbReference>
<dbReference type="PANTHER" id="PTHR31221:SF318">
    <property type="entry name" value="WRKY TRANSCRIPTION FACTOR 2-RELATED"/>
    <property type="match status" value="1"/>
</dbReference>
<feature type="domain" description="WRKY" evidence="7">
    <location>
        <begin position="376"/>
        <end position="434"/>
    </location>
</feature>
<evidence type="ECO:0000259" key="7">
    <source>
        <dbReference type="PROSITE" id="PS50811"/>
    </source>
</evidence>
<evidence type="ECO:0000256" key="5">
    <source>
        <dbReference type="ARBA" id="ARBA00023242"/>
    </source>
</evidence>
<keyword evidence="4" id="KW-0804">Transcription</keyword>